<dbReference type="InterPro" id="IPR001015">
    <property type="entry name" value="Ferrochelatase"/>
</dbReference>
<comment type="catalytic activity">
    <reaction evidence="8">
        <text>Fe-coproporphyrin III + 2 H(+) = coproporphyrin III + Fe(2+)</text>
        <dbReference type="Rhea" id="RHEA:49572"/>
        <dbReference type="ChEBI" id="CHEBI:15378"/>
        <dbReference type="ChEBI" id="CHEBI:29033"/>
        <dbReference type="ChEBI" id="CHEBI:68438"/>
        <dbReference type="ChEBI" id="CHEBI:131725"/>
        <dbReference type="EC" id="4.99.1.9"/>
    </reaction>
    <physiologicalReaction direction="right-to-left" evidence="8">
        <dbReference type="Rhea" id="RHEA:49574"/>
    </physiologicalReaction>
</comment>
<dbReference type="AlphaFoldDB" id="A0A0R0CBB6"/>
<name>A0A0R0CBB6_9GAMM</name>
<dbReference type="GO" id="GO:0004325">
    <property type="term" value="F:ferrochelatase activity"/>
    <property type="evidence" value="ECO:0007669"/>
    <property type="project" value="UniProtKB-UniRule"/>
</dbReference>
<dbReference type="InterPro" id="IPR033659">
    <property type="entry name" value="Ferrochelatase_N"/>
</dbReference>
<dbReference type="SUPFAM" id="SSF53800">
    <property type="entry name" value="Chelatase"/>
    <property type="match status" value="1"/>
</dbReference>
<comment type="caution">
    <text evidence="11">The sequence shown here is derived from an EMBL/GenBank/DDBJ whole genome shotgun (WGS) entry which is preliminary data.</text>
</comment>
<reference evidence="11 12" key="1">
    <citation type="submission" date="2015-05" db="EMBL/GenBank/DDBJ databases">
        <title>Genome sequencing and analysis of members of genus Stenotrophomonas.</title>
        <authorList>
            <person name="Patil P.P."/>
            <person name="Midha S."/>
            <person name="Patil P.B."/>
        </authorList>
    </citation>
    <scope>NUCLEOTIDE SEQUENCE [LARGE SCALE GENOMIC DNA]</scope>
    <source>
        <strain evidence="11 12">DSM 18929</strain>
    </source>
</reference>
<dbReference type="Pfam" id="PF00762">
    <property type="entry name" value="Ferrochelatase"/>
    <property type="match status" value="1"/>
</dbReference>
<proteinExistence type="inferred from homology"/>
<dbReference type="GO" id="GO:0046872">
    <property type="term" value="F:metal ion binding"/>
    <property type="evidence" value="ECO:0007669"/>
    <property type="project" value="UniProtKB-KW"/>
</dbReference>
<dbReference type="GO" id="GO:0006783">
    <property type="term" value="P:heme biosynthetic process"/>
    <property type="evidence" value="ECO:0007669"/>
    <property type="project" value="UniProtKB-UniRule"/>
</dbReference>
<dbReference type="PROSITE" id="PS00534">
    <property type="entry name" value="FERROCHELATASE"/>
    <property type="match status" value="1"/>
</dbReference>
<dbReference type="PATRIC" id="fig|405444.3.peg.1732"/>
<sequence>MSDAPTTALLAVNLGTPETPTAPAVRRYLAEFLSDPRVVSIPPLLWKPLLHGLILPLRSGRSAHKYAQVWLPEGSPLAVHTRRLAEGLQRELPQWRVRDAMRYGTPALLPALDALAAEGIQRIVVLPLYPQYSTTTTASVEDRVQQWQARNPQIEVQLIRDYADDPQWAAAVAASITAHWQQHGRGDKLVFSFHGIPQRLADAGDPYPQRCRASAEAITAALGLSADEWELTYQSRFGRERWLEPYAEPRLWELAQSGLKTLDVVCPGFATDCLETLEEVALGFTATVAERGAQMRYIPCLNDAPSHAHALAALATAQTA</sequence>
<comment type="pathway">
    <text evidence="9 10">Porphyrin-containing compound metabolism; protoheme biosynthesis; protoheme from protoporphyrin-IX: step 1/1.</text>
</comment>
<keyword evidence="4 9" id="KW-0408">Iron</keyword>
<keyword evidence="7 9" id="KW-0627">Porphyrin biosynthesis</keyword>
<evidence type="ECO:0000313" key="11">
    <source>
        <dbReference type="EMBL" id="KRG63220.1"/>
    </source>
</evidence>
<dbReference type="EC" id="4.98.1.1" evidence="9 10"/>
<dbReference type="InterPro" id="IPR033644">
    <property type="entry name" value="Ferrochelatase_C"/>
</dbReference>
<organism evidence="11 12">
    <name type="scientific">Stenotrophomonas humi</name>
    <dbReference type="NCBI Taxonomy" id="405444"/>
    <lineage>
        <taxon>Bacteria</taxon>
        <taxon>Pseudomonadati</taxon>
        <taxon>Pseudomonadota</taxon>
        <taxon>Gammaproteobacteria</taxon>
        <taxon>Lysobacterales</taxon>
        <taxon>Lysobacteraceae</taxon>
        <taxon>Stenotrophomonas</taxon>
    </lineage>
</organism>
<dbReference type="UniPathway" id="UPA00252">
    <property type="reaction ID" value="UER00325"/>
</dbReference>
<keyword evidence="5 9" id="KW-0350">Heme biosynthesis</keyword>
<dbReference type="OrthoDB" id="9809741at2"/>
<keyword evidence="12" id="KW-1185">Reference proteome</keyword>
<evidence type="ECO:0000256" key="1">
    <source>
        <dbReference type="ARBA" id="ARBA00007718"/>
    </source>
</evidence>
<comment type="subcellular location">
    <subcellularLocation>
        <location evidence="9 10">Cytoplasm</location>
    </subcellularLocation>
</comment>
<feature type="binding site" evidence="9">
    <location>
        <position position="194"/>
    </location>
    <ligand>
        <name>Fe(2+)</name>
        <dbReference type="ChEBI" id="CHEBI:29033"/>
    </ligand>
</feature>
<evidence type="ECO:0000256" key="2">
    <source>
        <dbReference type="ARBA" id="ARBA00022490"/>
    </source>
</evidence>
<dbReference type="NCBIfam" id="TIGR00109">
    <property type="entry name" value="hemH"/>
    <property type="match status" value="1"/>
</dbReference>
<feature type="binding site" evidence="9">
    <location>
        <position position="275"/>
    </location>
    <ligand>
        <name>Fe(2+)</name>
        <dbReference type="ChEBI" id="CHEBI:29033"/>
    </ligand>
</feature>
<dbReference type="HAMAP" id="MF_00323">
    <property type="entry name" value="Ferrochelatase"/>
    <property type="match status" value="1"/>
</dbReference>
<comment type="similarity">
    <text evidence="1 9 10">Belongs to the ferrochelatase family.</text>
</comment>
<evidence type="ECO:0000256" key="8">
    <source>
        <dbReference type="ARBA" id="ARBA00024536"/>
    </source>
</evidence>
<comment type="function">
    <text evidence="9 10">Catalyzes the ferrous insertion into protoporphyrin IX.</text>
</comment>
<evidence type="ECO:0000256" key="9">
    <source>
        <dbReference type="HAMAP-Rule" id="MF_00323"/>
    </source>
</evidence>
<keyword evidence="2 9" id="KW-0963">Cytoplasm</keyword>
<keyword evidence="3 9" id="KW-0479">Metal-binding</keyword>
<dbReference type="FunFam" id="3.40.50.1400:FF:000012">
    <property type="entry name" value="Ferrochelatase"/>
    <property type="match status" value="1"/>
</dbReference>
<dbReference type="CDD" id="cd00419">
    <property type="entry name" value="Ferrochelatase_C"/>
    <property type="match status" value="1"/>
</dbReference>
<evidence type="ECO:0000256" key="4">
    <source>
        <dbReference type="ARBA" id="ARBA00023004"/>
    </source>
</evidence>
<keyword evidence="6 9" id="KW-0456">Lyase</keyword>
<comment type="catalytic activity">
    <reaction evidence="9 10">
        <text>heme b + 2 H(+) = protoporphyrin IX + Fe(2+)</text>
        <dbReference type="Rhea" id="RHEA:22584"/>
        <dbReference type="ChEBI" id="CHEBI:15378"/>
        <dbReference type="ChEBI" id="CHEBI:29033"/>
        <dbReference type="ChEBI" id="CHEBI:57306"/>
        <dbReference type="ChEBI" id="CHEBI:60344"/>
        <dbReference type="EC" id="4.98.1.1"/>
    </reaction>
</comment>
<dbReference type="InterPro" id="IPR019772">
    <property type="entry name" value="Ferrochelatase_AS"/>
</dbReference>
<dbReference type="EMBL" id="LDJI01000025">
    <property type="protein sequence ID" value="KRG63220.1"/>
    <property type="molecule type" value="Genomic_DNA"/>
</dbReference>
<evidence type="ECO:0000256" key="5">
    <source>
        <dbReference type="ARBA" id="ARBA00023133"/>
    </source>
</evidence>
<evidence type="ECO:0000313" key="12">
    <source>
        <dbReference type="Proteomes" id="UP000050864"/>
    </source>
</evidence>
<dbReference type="STRING" id="405444.ABB26_13175"/>
<protein>
    <recommendedName>
        <fullName evidence="9 10">Ferrochelatase</fullName>
        <ecNumber evidence="9 10">4.98.1.1</ecNumber>
    </recommendedName>
    <alternativeName>
        <fullName evidence="9">Heme synthase</fullName>
    </alternativeName>
    <alternativeName>
        <fullName evidence="9">Protoheme ferro-lyase</fullName>
    </alternativeName>
</protein>
<gene>
    <name evidence="9" type="primary">hemH</name>
    <name evidence="11" type="ORF">ABB26_13175</name>
</gene>
<dbReference type="PANTHER" id="PTHR11108:SF1">
    <property type="entry name" value="FERROCHELATASE, MITOCHONDRIAL"/>
    <property type="match status" value="1"/>
</dbReference>
<evidence type="ECO:0000256" key="6">
    <source>
        <dbReference type="ARBA" id="ARBA00023239"/>
    </source>
</evidence>
<dbReference type="Gene3D" id="3.40.50.1400">
    <property type="match status" value="2"/>
</dbReference>
<dbReference type="PANTHER" id="PTHR11108">
    <property type="entry name" value="FERROCHELATASE"/>
    <property type="match status" value="1"/>
</dbReference>
<evidence type="ECO:0000256" key="10">
    <source>
        <dbReference type="RuleBase" id="RU000607"/>
    </source>
</evidence>
<dbReference type="RefSeq" id="WP_057634854.1">
    <property type="nucleotide sequence ID" value="NZ_LDJI01000025.1"/>
</dbReference>
<dbReference type="CDD" id="cd03411">
    <property type="entry name" value="Ferrochelatase_N"/>
    <property type="match status" value="1"/>
</dbReference>
<dbReference type="GO" id="GO:0005737">
    <property type="term" value="C:cytoplasm"/>
    <property type="evidence" value="ECO:0007669"/>
    <property type="project" value="UniProtKB-SubCell"/>
</dbReference>
<accession>A0A0R0CBB6</accession>
<dbReference type="Proteomes" id="UP000050864">
    <property type="component" value="Unassembled WGS sequence"/>
</dbReference>
<evidence type="ECO:0000256" key="3">
    <source>
        <dbReference type="ARBA" id="ARBA00022723"/>
    </source>
</evidence>
<evidence type="ECO:0000256" key="7">
    <source>
        <dbReference type="ARBA" id="ARBA00023244"/>
    </source>
</evidence>